<feature type="region of interest" description="Disordered" evidence="1">
    <location>
        <begin position="457"/>
        <end position="501"/>
    </location>
</feature>
<feature type="compositionally biased region" description="Polar residues" evidence="1">
    <location>
        <begin position="902"/>
        <end position="911"/>
    </location>
</feature>
<reference evidence="2" key="1">
    <citation type="submission" date="2022-03" db="EMBL/GenBank/DDBJ databases">
        <title>Draft genome sequence of Aduncisulcus paluster, a free-living microaerophilic Fornicata.</title>
        <authorList>
            <person name="Yuyama I."/>
            <person name="Kume K."/>
            <person name="Tamura T."/>
            <person name="Inagaki Y."/>
            <person name="Hashimoto T."/>
        </authorList>
    </citation>
    <scope>NUCLEOTIDE SEQUENCE</scope>
    <source>
        <strain evidence="2">NY0171</strain>
    </source>
</reference>
<feature type="region of interest" description="Disordered" evidence="1">
    <location>
        <begin position="983"/>
        <end position="1032"/>
    </location>
</feature>
<feature type="compositionally biased region" description="Polar residues" evidence="1">
    <location>
        <begin position="395"/>
        <end position="404"/>
    </location>
</feature>
<feature type="region of interest" description="Disordered" evidence="1">
    <location>
        <begin position="846"/>
        <end position="873"/>
    </location>
</feature>
<accession>A0ABQ5K9Z3</accession>
<feature type="region of interest" description="Disordered" evidence="1">
    <location>
        <begin position="579"/>
        <end position="600"/>
    </location>
</feature>
<comment type="caution">
    <text evidence="2">The sequence shown here is derived from an EMBL/GenBank/DDBJ whole genome shotgun (WGS) entry which is preliminary data.</text>
</comment>
<feature type="region of interest" description="Disordered" evidence="1">
    <location>
        <begin position="390"/>
        <end position="421"/>
    </location>
</feature>
<dbReference type="Proteomes" id="UP001057375">
    <property type="component" value="Unassembled WGS sequence"/>
</dbReference>
<sequence>MNRVEYSKLDYLFTDRICVFDNDRQCRELEQFIENHDDRFHINEYESINRLYKYITEFFEIYLGSQSVTDSESKNPISMFDDIKEKEHPTSILPSQGTLSSFLPPSPPRDLVVRFLHLSYALTEKLSHYPPLSFSRSSTHSHLDHVGECLASIGTLFIDIILEVIEKFKKDIVETDGLSSSKKQSSIPPFFAQSFVRLYSTLVTTIVTHTYKKKKVSNSFEYSYLSESDAVVSIYRNEKTLAQLIKSVHICCQGCGIDEQKDDEEDLKNELIKRPSSMKTVFPDSELRLAHSPNHSPVTTPRGTEHPPLPYSPEDHSHGPLRAVELREKEQHQWKNTLTICVMSQLIKSVHICCQGCGIDEQKDDEEDLKNELIKRPSSMKTVFPDSELRLAHSPNHSPVTTPRGTEHPPLPYSPEDHSHGPLRAVELREKEQHQWKNTLTICVMCLSGLFICENEEEERKEEEERQRRMKAMSKQRSSPSGMDIEECERAEPSYSQDDNFHHSPLPSSLYRRHGICASLARSFMVKESVDMHAERLRILAEKKGGHEEMLKAIMQELDEKENKTMNVGVTKVVKKDQKTSKSKKIGTLSSTTLPSSSSDMKSTKKVVIPAVMKGKKNVEGMLGTSGVLNAKKTTLISTLVGSGAVTSTMTIGQTLNGGQMATIGGQTMVQTCVESGKVTSMLTIPEGTGRMVSGTTKVNPIHPSQPPSVSSSMFMSVCECVNMVVHCPSISLSPVLTPLFLPISSYSLYAPCVAIIHALCVELAWIYGSQIESQKSEHEDKTLSPCVSSSSVLSFHVCQSPQQLSVSTYMAILLSHTEHSVLPQEVLVSMVSGFVYDGKFPDHDKDQMDGLEGLSGSRRASRIESSSGEPLEANDELIQDSFLFAHQTSMLPPIPEEGSRPLSSHLSGSVSAHPRSRRQSIADVPGSTHAESAIKTIPEDPNSNPFIRGVVAVTASMTGDEYGRSPSIPGSRSMRGMSFAECDKERRMSTSESESNRKKTMFQRKGYQSRRSQEEHVRQGRMAMPKPNPGGLSNTIQAYTVSPNVTGWLSNRDSDALCVVLCLKMLHMMVRVPESRPLGLELLSWKPMSDVLVGYCGVCNHFHPPSLAAALEDPSNEAWVVPGSCPRKVWTQNQMGVIRKEVLEVISMVCTCCDFGRPVKPIHNARKGSLLSKVNKAGFMDSAEETEIESDKNEGYNPQENAEDMISDEPGCLSKIPPPPLPCPPSPFSSLFFPLFKSLTKSSLIPSLLSVLSCSDTLHSERIKAWECIGGCTSGGESNDSGIRYGFRYMNDDVNSSGPFGCDPNDSGLPSPSSFSPASLFSLDLVRHGFVSLLINHLALCVDWFSSQKKIDNCDHSIPLSGKKRRRKKIDQDIFTHPHSRYASDCASALPTVSLPIGETLNPFASMGSGKSHRGIHQSLDPKPLDSTSLSVMTFLTEDKENEIDYEYFTLLLLSILSTIASHVNGLPLNEDIMSIPFLLHTKETWNTLYGSCASLEDPFNDANEEGQYEEPWKSEEDEYQHPQLRSSVLPGINVGASRASGDPSIQLDDPLIFPISQHSPHTTAESAVVNPTLLELISSLLSLCPTLSIVSMCVATMRSMTEPTLKWSIMALKVLTVSRNR</sequence>
<feature type="region of interest" description="Disordered" evidence="1">
    <location>
        <begin position="287"/>
        <end position="319"/>
    </location>
</feature>
<feature type="compositionally biased region" description="Low complexity" evidence="1">
    <location>
        <begin position="588"/>
        <end position="600"/>
    </location>
</feature>
<keyword evidence="3" id="KW-1185">Reference proteome</keyword>
<feature type="region of interest" description="Disordered" evidence="1">
    <location>
        <begin position="893"/>
        <end position="930"/>
    </location>
</feature>
<feature type="region of interest" description="Disordered" evidence="1">
    <location>
        <begin position="1502"/>
        <end position="1522"/>
    </location>
</feature>
<evidence type="ECO:0000256" key="1">
    <source>
        <dbReference type="SAM" id="MobiDB-lite"/>
    </source>
</evidence>
<protein>
    <submittedName>
        <fullName evidence="2">Uncharacterized protein</fullName>
    </submittedName>
</protein>
<feature type="non-terminal residue" evidence="2">
    <location>
        <position position="1623"/>
    </location>
</feature>
<dbReference type="EMBL" id="BQXS01000164">
    <property type="protein sequence ID" value="GKT28155.1"/>
    <property type="molecule type" value="Genomic_DNA"/>
</dbReference>
<feature type="compositionally biased region" description="Polar residues" evidence="1">
    <location>
        <begin position="293"/>
        <end position="302"/>
    </location>
</feature>
<evidence type="ECO:0000313" key="2">
    <source>
        <dbReference type="EMBL" id="GKT28155.1"/>
    </source>
</evidence>
<evidence type="ECO:0000313" key="3">
    <source>
        <dbReference type="Proteomes" id="UP001057375"/>
    </source>
</evidence>
<name>A0ABQ5K9Z3_9EUKA</name>
<feature type="compositionally biased region" description="Basic and acidic residues" evidence="1">
    <location>
        <begin position="983"/>
        <end position="998"/>
    </location>
</feature>
<organism evidence="2 3">
    <name type="scientific">Aduncisulcus paluster</name>
    <dbReference type="NCBI Taxonomy" id="2918883"/>
    <lineage>
        <taxon>Eukaryota</taxon>
        <taxon>Metamonada</taxon>
        <taxon>Carpediemonas-like organisms</taxon>
        <taxon>Aduncisulcus</taxon>
    </lineage>
</organism>
<gene>
    <name evidence="2" type="ORF">ADUPG1_000469</name>
</gene>
<proteinExistence type="predicted"/>